<dbReference type="Pfam" id="PF24684">
    <property type="entry name" value="Vgb_lyase"/>
    <property type="match status" value="1"/>
</dbReference>
<accession>A0A1I6THJ8</accession>
<protein>
    <submittedName>
        <fullName evidence="1">Virginiamycin B lyase</fullName>
    </submittedName>
</protein>
<dbReference type="InterPro" id="IPR051344">
    <property type="entry name" value="Vgb"/>
</dbReference>
<dbReference type="Gene3D" id="2.130.10.10">
    <property type="entry name" value="YVTN repeat-like/Quinoprotein amine dehydrogenase"/>
    <property type="match status" value="1"/>
</dbReference>
<gene>
    <name evidence="1" type="ORF">SAMN05444972_11018</name>
</gene>
<keyword evidence="1" id="KW-0456">Lyase</keyword>
<name>A0A1I6THJ8_9BACL</name>
<dbReference type="PANTHER" id="PTHR40274">
    <property type="entry name" value="VIRGINIAMYCIN B LYASE"/>
    <property type="match status" value="1"/>
</dbReference>
<dbReference type="AlphaFoldDB" id="A0A1I6THJ8"/>
<dbReference type="RefSeq" id="WP_091838045.1">
    <property type="nucleotide sequence ID" value="NZ_FPAA01000010.1"/>
</dbReference>
<dbReference type="InterPro" id="IPR015943">
    <property type="entry name" value="WD40/YVTN_repeat-like_dom_sf"/>
</dbReference>
<evidence type="ECO:0000313" key="2">
    <source>
        <dbReference type="Proteomes" id="UP000198660"/>
    </source>
</evidence>
<dbReference type="SUPFAM" id="SSF63829">
    <property type="entry name" value="Calcium-dependent phosphotriesterase"/>
    <property type="match status" value="1"/>
</dbReference>
<keyword evidence="2" id="KW-1185">Reference proteome</keyword>
<organism evidence="1 2">
    <name type="scientific">Marininema halotolerans</name>
    <dbReference type="NCBI Taxonomy" id="1155944"/>
    <lineage>
        <taxon>Bacteria</taxon>
        <taxon>Bacillati</taxon>
        <taxon>Bacillota</taxon>
        <taxon>Bacilli</taxon>
        <taxon>Bacillales</taxon>
        <taxon>Thermoactinomycetaceae</taxon>
        <taxon>Marininema</taxon>
    </lineage>
</organism>
<proteinExistence type="predicted"/>
<evidence type="ECO:0000313" key="1">
    <source>
        <dbReference type="EMBL" id="SFS88641.1"/>
    </source>
</evidence>
<dbReference type="EMBL" id="FPAA01000010">
    <property type="protein sequence ID" value="SFS88641.1"/>
    <property type="molecule type" value="Genomic_DNA"/>
</dbReference>
<dbReference type="OrthoDB" id="2633250at2"/>
<sequence>MNLKIQEYNVARVDSGPYGIVSTRDGKVWFTQHHANKIGHLSLIDGSISEYDIPTPSAEPHGIACDPKGNVWFALECNKIGHIQHGVNDGKGVEA</sequence>
<dbReference type="PANTHER" id="PTHR40274:SF3">
    <property type="entry name" value="VIRGINIAMYCIN B LYASE"/>
    <property type="match status" value="1"/>
</dbReference>
<reference evidence="2" key="1">
    <citation type="submission" date="2016-10" db="EMBL/GenBank/DDBJ databases">
        <authorList>
            <person name="Varghese N."/>
            <person name="Submissions S."/>
        </authorList>
    </citation>
    <scope>NUCLEOTIDE SEQUENCE [LARGE SCALE GENOMIC DNA]</scope>
    <source>
        <strain evidence="2">DSM 45789</strain>
    </source>
</reference>
<dbReference type="GO" id="GO:0016829">
    <property type="term" value="F:lyase activity"/>
    <property type="evidence" value="ECO:0007669"/>
    <property type="project" value="UniProtKB-KW"/>
</dbReference>
<dbReference type="Proteomes" id="UP000198660">
    <property type="component" value="Unassembled WGS sequence"/>
</dbReference>